<comment type="subcellular location">
    <subcellularLocation>
        <location evidence="2">Cytoplasm</location>
        <location evidence="2">Cytosol</location>
    </subcellularLocation>
    <subcellularLocation>
        <location evidence="1">Endosome membrane</location>
        <topology evidence="1">Peripheral membrane protein</topology>
    </subcellularLocation>
</comment>
<reference evidence="13" key="1">
    <citation type="submission" date="2023-03" db="EMBL/GenBank/DDBJ databases">
        <authorList>
            <person name="Julca I."/>
        </authorList>
    </citation>
    <scope>NUCLEOTIDE SEQUENCE</scope>
</reference>
<evidence type="ECO:0000256" key="8">
    <source>
        <dbReference type="ARBA" id="ARBA00023136"/>
    </source>
</evidence>
<keyword evidence="3" id="KW-0813">Transport</keyword>
<dbReference type="GO" id="GO:0015031">
    <property type="term" value="P:protein transport"/>
    <property type="evidence" value="ECO:0007669"/>
    <property type="project" value="UniProtKB-KW"/>
</dbReference>
<feature type="compositionally biased region" description="Polar residues" evidence="11">
    <location>
        <begin position="260"/>
        <end position="280"/>
    </location>
</feature>
<dbReference type="EMBL" id="OX459124">
    <property type="protein sequence ID" value="CAI9113961.1"/>
    <property type="molecule type" value="Genomic_DNA"/>
</dbReference>
<evidence type="ECO:0000256" key="6">
    <source>
        <dbReference type="ARBA" id="ARBA00022927"/>
    </source>
</evidence>
<feature type="compositionally biased region" description="Basic and acidic residues" evidence="11">
    <location>
        <begin position="325"/>
        <end position="340"/>
    </location>
</feature>
<dbReference type="Proteomes" id="UP001161247">
    <property type="component" value="Chromosome 7"/>
</dbReference>
<evidence type="ECO:0000256" key="11">
    <source>
        <dbReference type="SAM" id="MobiDB-lite"/>
    </source>
</evidence>
<name>A0AAV1E188_OLDCO</name>
<dbReference type="InterPro" id="IPR001683">
    <property type="entry name" value="PX_dom"/>
</dbReference>
<evidence type="ECO:0000256" key="5">
    <source>
        <dbReference type="ARBA" id="ARBA00022753"/>
    </source>
</evidence>
<dbReference type="Pfam" id="PF00787">
    <property type="entry name" value="PX"/>
    <property type="match status" value="1"/>
</dbReference>
<gene>
    <name evidence="13" type="ORF">OLC1_LOCUS20852</name>
</gene>
<feature type="coiled-coil region" evidence="10">
    <location>
        <begin position="489"/>
        <end position="590"/>
    </location>
</feature>
<dbReference type="InterPro" id="IPR036871">
    <property type="entry name" value="PX_dom_sf"/>
</dbReference>
<dbReference type="GO" id="GO:0035091">
    <property type="term" value="F:phosphatidylinositol binding"/>
    <property type="evidence" value="ECO:0007669"/>
    <property type="project" value="InterPro"/>
</dbReference>
<feature type="region of interest" description="Disordered" evidence="11">
    <location>
        <begin position="314"/>
        <end position="340"/>
    </location>
</feature>
<sequence>MNFYGGYHDYSLYLFDLGATDPTLIESLARTNGFLDDNRDDHHSARSNSTLKFGPESGRRSPPKHRHDGTSPLPLGMDWSPAPRVWEGRNTVWPHDFHTGWSFCVTVPSWTIIPKPRGLDPIVFYRVQVGIQSPEGISSSRGILRRFRDFLKLASDLKKEFPRKKLPPPPSKGLLRMKSKDLIEERRSSLGDWIENLLSDIDVSRSATVGIFLELEGAARSSFYVANQNDLDQNSPVGFMVTSEEDMLNHIDGSLVAGPSITSEDGNSTYEASDVGTSRSGMKSYSELRMENATHDSAVNSILVVGKDGFSDNDDLRPSKVSVQESRKNFHDGGPSRDDNAAIDLHSLGIGPLQVVSDHRGEKEHLTEAEKCPTILSKEILESEVSASRLEVPQINDSPASQEIFSHDPCILIPTEDQSKMNRLLTTVEQRISTARTDVEDLITRLNQELAVRQYLSTKVQDLELEVETMNLNWEESLQQAVGVEKEKVTQVQWDMEELRRKCMELELMLRKEQEEKALLDSTKNSITLDNDRLQQELDVTREQVSMLLKQNEDLGVKSKLDLKTLAKEVKSLRNSQSELKQEIVRLTNEKVGIERILQEEIQRREHSDAANAKLLHECKVLRSRLEECRMPFLIEEENNLTVDTSTPSEAIDLLSTSDNRIGLLLAEAQLLSEDVEKESTFGSPNVDDGHRRAPDEAIRKVLADVLVDYASLRIQMNSLLRAALSTRESEKDAELTSPRESLLGKLLDR</sequence>
<dbReference type="AlphaFoldDB" id="A0AAV1E188"/>
<evidence type="ECO:0000256" key="7">
    <source>
        <dbReference type="ARBA" id="ARBA00023054"/>
    </source>
</evidence>
<accession>A0AAV1E188</accession>
<dbReference type="PANTHER" id="PTHR46856">
    <property type="entry name" value="PX DOMAIN-CONTAINING PROTEIN EREL1-RELATED"/>
    <property type="match status" value="1"/>
</dbReference>
<evidence type="ECO:0000256" key="4">
    <source>
        <dbReference type="ARBA" id="ARBA00022490"/>
    </source>
</evidence>
<evidence type="ECO:0000259" key="12">
    <source>
        <dbReference type="PROSITE" id="PS50195"/>
    </source>
</evidence>
<keyword evidence="4" id="KW-0963">Cytoplasm</keyword>
<feature type="region of interest" description="Disordered" evidence="11">
    <location>
        <begin position="36"/>
        <end position="74"/>
    </location>
</feature>
<keyword evidence="5" id="KW-0967">Endosome</keyword>
<feature type="domain" description="PX" evidence="12">
    <location>
        <begin position="103"/>
        <end position="220"/>
    </location>
</feature>
<dbReference type="PROSITE" id="PS50195">
    <property type="entry name" value="PX"/>
    <property type="match status" value="1"/>
</dbReference>
<dbReference type="PANTHER" id="PTHR46856:SF3">
    <property type="entry name" value="PX DOMAIN-CONTAINING PROTEIN EREX"/>
    <property type="match status" value="1"/>
</dbReference>
<dbReference type="SMART" id="SM00312">
    <property type="entry name" value="PX"/>
    <property type="match status" value="1"/>
</dbReference>
<feature type="region of interest" description="Disordered" evidence="11">
    <location>
        <begin position="259"/>
        <end position="280"/>
    </location>
</feature>
<keyword evidence="14" id="KW-1185">Reference proteome</keyword>
<evidence type="ECO:0000256" key="2">
    <source>
        <dbReference type="ARBA" id="ARBA00004514"/>
    </source>
</evidence>
<comment type="function">
    <text evidence="9">Acts as an effector of RABF2A and RABF2B. Involved in vacuolar transport of storage proteins. Regulates membrane trafficking to protein storage vacuoles (PSVs). Binds specifically to phosphatidylinositol 3-monophosphate (PtdIns3P).</text>
</comment>
<evidence type="ECO:0000256" key="3">
    <source>
        <dbReference type="ARBA" id="ARBA00022448"/>
    </source>
</evidence>
<proteinExistence type="predicted"/>
<evidence type="ECO:0000313" key="14">
    <source>
        <dbReference type="Proteomes" id="UP001161247"/>
    </source>
</evidence>
<evidence type="ECO:0000313" key="13">
    <source>
        <dbReference type="EMBL" id="CAI9113961.1"/>
    </source>
</evidence>
<dbReference type="Gene3D" id="3.30.1520.10">
    <property type="entry name" value="Phox-like domain"/>
    <property type="match status" value="1"/>
</dbReference>
<dbReference type="GO" id="GO:0005829">
    <property type="term" value="C:cytosol"/>
    <property type="evidence" value="ECO:0007669"/>
    <property type="project" value="UniProtKB-SubCell"/>
</dbReference>
<keyword evidence="7 10" id="KW-0175">Coiled coil</keyword>
<evidence type="ECO:0000256" key="1">
    <source>
        <dbReference type="ARBA" id="ARBA00004481"/>
    </source>
</evidence>
<evidence type="ECO:0000256" key="9">
    <source>
        <dbReference type="ARBA" id="ARBA00055681"/>
    </source>
</evidence>
<dbReference type="GO" id="GO:0010008">
    <property type="term" value="C:endosome membrane"/>
    <property type="evidence" value="ECO:0007669"/>
    <property type="project" value="UniProtKB-SubCell"/>
</dbReference>
<dbReference type="FunFam" id="3.30.1520.10:FF:000060">
    <property type="entry name" value="Phox (PX) domain-containing protein"/>
    <property type="match status" value="1"/>
</dbReference>
<protein>
    <submittedName>
        <fullName evidence="13">OLC1v1037523C1</fullName>
    </submittedName>
</protein>
<dbReference type="SUPFAM" id="SSF64268">
    <property type="entry name" value="PX domain"/>
    <property type="match status" value="1"/>
</dbReference>
<dbReference type="InterPro" id="IPR044588">
    <property type="entry name" value="EREX-like"/>
</dbReference>
<organism evidence="13 14">
    <name type="scientific">Oldenlandia corymbosa var. corymbosa</name>
    <dbReference type="NCBI Taxonomy" id="529605"/>
    <lineage>
        <taxon>Eukaryota</taxon>
        <taxon>Viridiplantae</taxon>
        <taxon>Streptophyta</taxon>
        <taxon>Embryophyta</taxon>
        <taxon>Tracheophyta</taxon>
        <taxon>Spermatophyta</taxon>
        <taxon>Magnoliopsida</taxon>
        <taxon>eudicotyledons</taxon>
        <taxon>Gunneridae</taxon>
        <taxon>Pentapetalae</taxon>
        <taxon>asterids</taxon>
        <taxon>lamiids</taxon>
        <taxon>Gentianales</taxon>
        <taxon>Rubiaceae</taxon>
        <taxon>Rubioideae</taxon>
        <taxon>Spermacoceae</taxon>
        <taxon>Hedyotis-Oldenlandia complex</taxon>
        <taxon>Oldenlandia</taxon>
    </lineage>
</organism>
<keyword evidence="6" id="KW-0653">Protein transport</keyword>
<evidence type="ECO:0000256" key="10">
    <source>
        <dbReference type="SAM" id="Coils"/>
    </source>
</evidence>
<keyword evidence="8" id="KW-0472">Membrane</keyword>